<reference evidence="3 6" key="2">
    <citation type="submission" date="2019-02" db="EMBL/GenBank/DDBJ databases">
        <title>Complete genome sequence of Desulfobacter hydrogenophilus AcRS1.</title>
        <authorList>
            <person name="Marietou A."/>
            <person name="Lund M.B."/>
            <person name="Marshall I.P.G."/>
            <person name="Schreiber L."/>
            <person name="Jorgensen B."/>
        </authorList>
    </citation>
    <scope>NUCLEOTIDE SEQUENCE [LARGE SCALE GENOMIC DNA]</scope>
    <source>
        <strain evidence="3 6">AcRS1</strain>
    </source>
</reference>
<evidence type="ECO:0000259" key="2">
    <source>
        <dbReference type="Pfam" id="PF01464"/>
    </source>
</evidence>
<dbReference type="EMBL" id="CP036313">
    <property type="protein sequence ID" value="QBH15114.1"/>
    <property type="molecule type" value="Genomic_DNA"/>
</dbReference>
<dbReference type="Proteomes" id="UP000293902">
    <property type="component" value="Chromosome"/>
</dbReference>
<accession>A0A328FC47</accession>
<dbReference type="SUPFAM" id="SSF53955">
    <property type="entry name" value="Lysozyme-like"/>
    <property type="match status" value="1"/>
</dbReference>
<dbReference type="RefSeq" id="WP_111956121.1">
    <property type="nucleotide sequence ID" value="NZ_CP036313.1"/>
</dbReference>
<dbReference type="AlphaFoldDB" id="A0A328FC47"/>
<evidence type="ECO:0000313" key="5">
    <source>
        <dbReference type="Proteomes" id="UP000248798"/>
    </source>
</evidence>
<evidence type="ECO:0000256" key="1">
    <source>
        <dbReference type="ARBA" id="ARBA00007734"/>
    </source>
</evidence>
<comment type="similarity">
    <text evidence="1">Belongs to the transglycosylase Slt family.</text>
</comment>
<gene>
    <name evidence="4" type="ORF">DO021_09715</name>
    <name evidence="3" type="ORF">EYB58_20625</name>
</gene>
<proteinExistence type="inferred from homology"/>
<evidence type="ECO:0000313" key="6">
    <source>
        <dbReference type="Proteomes" id="UP000293902"/>
    </source>
</evidence>
<feature type="domain" description="Transglycosylase SLT" evidence="2">
    <location>
        <begin position="107"/>
        <end position="208"/>
    </location>
</feature>
<dbReference type="PANTHER" id="PTHR37423:SF2">
    <property type="entry name" value="MEMBRANE-BOUND LYTIC MUREIN TRANSGLYCOSYLASE C"/>
    <property type="match status" value="1"/>
</dbReference>
<organism evidence="4 5">
    <name type="scientific">Desulfobacter hydrogenophilus</name>
    <dbReference type="NCBI Taxonomy" id="2291"/>
    <lineage>
        <taxon>Bacteria</taxon>
        <taxon>Pseudomonadati</taxon>
        <taxon>Thermodesulfobacteriota</taxon>
        <taxon>Desulfobacteria</taxon>
        <taxon>Desulfobacterales</taxon>
        <taxon>Desulfobacteraceae</taxon>
        <taxon>Desulfobacter</taxon>
    </lineage>
</organism>
<protein>
    <submittedName>
        <fullName evidence="4">Lytic murein transglycosylase</fullName>
    </submittedName>
</protein>
<dbReference type="PANTHER" id="PTHR37423">
    <property type="entry name" value="SOLUBLE LYTIC MUREIN TRANSGLYCOSYLASE-RELATED"/>
    <property type="match status" value="1"/>
</dbReference>
<keyword evidence="6" id="KW-1185">Reference proteome</keyword>
<evidence type="ECO:0000313" key="3">
    <source>
        <dbReference type="EMBL" id="QBH15114.1"/>
    </source>
</evidence>
<dbReference type="Gene3D" id="1.10.530.10">
    <property type="match status" value="1"/>
</dbReference>
<name>A0A328FC47_9BACT</name>
<dbReference type="InterPro" id="IPR023346">
    <property type="entry name" value="Lysozyme-like_dom_sf"/>
</dbReference>
<dbReference type="InterPro" id="IPR008258">
    <property type="entry name" value="Transglycosylase_SLT_dom_1"/>
</dbReference>
<sequence>MKSSTLFSININKKIGIIFLILIFFAMSQTNPALSENRVNLNFKPVAFDLNTVENQLTELMADWEETAFTVDDVLVRHVSYFIKYYTVQHVDKSNKIIRRSEKYLHYIKKTFKKYGIAEEVAFALPFVESGFNTDARSDAGALGMFQFLDGTAIHYGLEIMDNGLDERTNYKKSAVACAKYLRNNRRVFASTVLSIASYHHGTQLVTDVLLNCGDDPGRTFGPIFKSSILGPFSREYIPQCLAAALIYRYLKQNRLVMLPVPGFESKILQAGTSVKSLKKKSPSLYQLNPDLQHATSIYPYAVSNGYILLTKIGKPALTAKMVRTYPDWAKNPDPNPDSGSTKIKGLPKTIHYVVQTHNDLSGISGIFGTSVKVLKFGNRFLVKQDGLHSGDVIKINGMAPTTRVLDGDSIVCGKPGALATREDETLEAFCKRVVKTIRADCASCPWQMGANLSPALIYYWNHDVLGAIQPDTPLAGGLSLKIYSDYRWHKTPVVSQVP</sequence>
<dbReference type="Proteomes" id="UP000248798">
    <property type="component" value="Unassembled WGS sequence"/>
</dbReference>
<dbReference type="Pfam" id="PF01464">
    <property type="entry name" value="SLT"/>
    <property type="match status" value="1"/>
</dbReference>
<dbReference type="EMBL" id="QLNI01000017">
    <property type="protein sequence ID" value="RAM02211.1"/>
    <property type="molecule type" value="Genomic_DNA"/>
</dbReference>
<dbReference type="OrthoDB" id="5410551at2"/>
<reference evidence="4 5" key="1">
    <citation type="submission" date="2018-06" db="EMBL/GenBank/DDBJ databases">
        <title>Complete Genome Sequence of Desulfobacter hydrogenophilus (DSM3380).</title>
        <authorList>
            <person name="Marietou A."/>
            <person name="Schreiber L."/>
            <person name="Marshall I."/>
            <person name="Jorgensen B."/>
        </authorList>
    </citation>
    <scope>NUCLEOTIDE SEQUENCE [LARGE SCALE GENOMIC DNA]</scope>
    <source>
        <strain evidence="4 5">DSM 3380</strain>
    </source>
</reference>
<evidence type="ECO:0000313" key="4">
    <source>
        <dbReference type="EMBL" id="RAM02211.1"/>
    </source>
</evidence>